<dbReference type="Pfam" id="PF23611">
    <property type="entry name" value="zf-C2H2_16"/>
    <property type="match status" value="1"/>
</dbReference>
<evidence type="ECO:0000256" key="2">
    <source>
        <dbReference type="ARBA" id="ARBA00022723"/>
    </source>
</evidence>
<dbReference type="Gene3D" id="3.30.160.60">
    <property type="entry name" value="Classic Zinc Finger"/>
    <property type="match status" value="2"/>
</dbReference>
<evidence type="ECO:0000256" key="6">
    <source>
        <dbReference type="ARBA" id="ARBA00023242"/>
    </source>
</evidence>
<keyword evidence="11" id="KW-1185">Reference proteome</keyword>
<keyword evidence="5" id="KW-0862">Zinc</keyword>
<reference evidence="10" key="1">
    <citation type="journal article" date="2021" name="Sci. Adv.">
        <title>The American lobster genome reveals insights on longevity, neural, and immune adaptations.</title>
        <authorList>
            <person name="Polinski J.M."/>
            <person name="Zimin A.V."/>
            <person name="Clark K.F."/>
            <person name="Kohn A.B."/>
            <person name="Sadowski N."/>
            <person name="Timp W."/>
            <person name="Ptitsyn A."/>
            <person name="Khanna P."/>
            <person name="Romanova D.Y."/>
            <person name="Williams P."/>
            <person name="Greenwood S.J."/>
            <person name="Moroz L.L."/>
            <person name="Walt D.R."/>
            <person name="Bodnar A.G."/>
        </authorList>
    </citation>
    <scope>NUCLEOTIDE SEQUENCE</scope>
    <source>
        <strain evidence="10">GMGI-L3</strain>
    </source>
</reference>
<dbReference type="Proteomes" id="UP000747542">
    <property type="component" value="Unassembled WGS sequence"/>
</dbReference>
<protein>
    <submittedName>
        <fullName evidence="10">Zinc finger protein Pegasus-like</fullName>
    </submittedName>
</protein>
<dbReference type="InterPro" id="IPR036236">
    <property type="entry name" value="Znf_C2H2_sf"/>
</dbReference>
<comment type="caution">
    <text evidence="10">The sequence shown here is derived from an EMBL/GenBank/DDBJ whole genome shotgun (WGS) entry which is preliminary data.</text>
</comment>
<dbReference type="SMART" id="SM00355">
    <property type="entry name" value="ZnF_C2H2"/>
    <property type="match status" value="3"/>
</dbReference>
<feature type="domain" description="C2H2-type" evidence="9">
    <location>
        <begin position="27"/>
        <end position="54"/>
    </location>
</feature>
<dbReference type="PROSITE" id="PS50157">
    <property type="entry name" value="ZINC_FINGER_C2H2_2"/>
    <property type="match status" value="2"/>
</dbReference>
<keyword evidence="6" id="KW-0539">Nucleus</keyword>
<dbReference type="InterPro" id="IPR056438">
    <property type="entry name" value="Znf-C2H2_CTCF"/>
</dbReference>
<feature type="domain" description="C2H2-type" evidence="9">
    <location>
        <begin position="55"/>
        <end position="78"/>
    </location>
</feature>
<dbReference type="GO" id="GO:0000978">
    <property type="term" value="F:RNA polymerase II cis-regulatory region sequence-specific DNA binding"/>
    <property type="evidence" value="ECO:0007669"/>
    <property type="project" value="TreeGrafter"/>
</dbReference>
<dbReference type="GO" id="GO:0000981">
    <property type="term" value="F:DNA-binding transcription factor activity, RNA polymerase II-specific"/>
    <property type="evidence" value="ECO:0007669"/>
    <property type="project" value="TreeGrafter"/>
</dbReference>
<dbReference type="GO" id="GO:0005634">
    <property type="term" value="C:nucleus"/>
    <property type="evidence" value="ECO:0007669"/>
    <property type="project" value="UniProtKB-SubCell"/>
</dbReference>
<evidence type="ECO:0000256" key="3">
    <source>
        <dbReference type="ARBA" id="ARBA00022737"/>
    </source>
</evidence>
<keyword evidence="2" id="KW-0479">Metal-binding</keyword>
<evidence type="ECO:0000256" key="5">
    <source>
        <dbReference type="ARBA" id="ARBA00022833"/>
    </source>
</evidence>
<organism evidence="10 11">
    <name type="scientific">Homarus americanus</name>
    <name type="common">American lobster</name>
    <dbReference type="NCBI Taxonomy" id="6706"/>
    <lineage>
        <taxon>Eukaryota</taxon>
        <taxon>Metazoa</taxon>
        <taxon>Ecdysozoa</taxon>
        <taxon>Arthropoda</taxon>
        <taxon>Crustacea</taxon>
        <taxon>Multicrustacea</taxon>
        <taxon>Malacostraca</taxon>
        <taxon>Eumalacostraca</taxon>
        <taxon>Eucarida</taxon>
        <taxon>Decapoda</taxon>
        <taxon>Pleocyemata</taxon>
        <taxon>Astacidea</taxon>
        <taxon>Nephropoidea</taxon>
        <taxon>Nephropidae</taxon>
        <taxon>Homarus</taxon>
    </lineage>
</organism>
<proteinExistence type="predicted"/>
<evidence type="ECO:0000313" key="11">
    <source>
        <dbReference type="Proteomes" id="UP000747542"/>
    </source>
</evidence>
<sequence length="130" mass="15123">MEEEEIDGESQLMCDGTDRILSNRDKHHCPFCNYATVKKDHMKEHIRTHTGEKPFSCPHCPHRTAKNSHLLRHLRTHTTAPYSCTYCPFFTTLKANLRKHVCPEAPELRSNSKTDYEDEHSQHLHAQGEN</sequence>
<dbReference type="FunFam" id="3.30.160.60:FF:000630">
    <property type="entry name" value="Zinc finger protein 180"/>
    <property type="match status" value="1"/>
</dbReference>
<dbReference type="AlphaFoldDB" id="A0A8J5MT81"/>
<evidence type="ECO:0000256" key="8">
    <source>
        <dbReference type="SAM" id="MobiDB-lite"/>
    </source>
</evidence>
<name>A0A8J5MT81_HOMAM</name>
<dbReference type="PANTHER" id="PTHR23235:SF142">
    <property type="entry name" value="ZINC FINGER PROTEIN 384"/>
    <property type="match status" value="1"/>
</dbReference>
<accession>A0A8J5MT81</accession>
<evidence type="ECO:0000259" key="9">
    <source>
        <dbReference type="PROSITE" id="PS50157"/>
    </source>
</evidence>
<evidence type="ECO:0000256" key="4">
    <source>
        <dbReference type="ARBA" id="ARBA00022771"/>
    </source>
</evidence>
<comment type="subcellular location">
    <subcellularLocation>
        <location evidence="1">Nucleus</location>
    </subcellularLocation>
</comment>
<keyword evidence="3" id="KW-0677">Repeat</keyword>
<evidence type="ECO:0000256" key="1">
    <source>
        <dbReference type="ARBA" id="ARBA00004123"/>
    </source>
</evidence>
<dbReference type="Pfam" id="PF00096">
    <property type="entry name" value="zf-C2H2"/>
    <property type="match status" value="1"/>
</dbReference>
<evidence type="ECO:0000256" key="7">
    <source>
        <dbReference type="PROSITE-ProRule" id="PRU00042"/>
    </source>
</evidence>
<dbReference type="GO" id="GO:0008270">
    <property type="term" value="F:zinc ion binding"/>
    <property type="evidence" value="ECO:0007669"/>
    <property type="project" value="UniProtKB-KW"/>
</dbReference>
<dbReference type="SUPFAM" id="SSF57667">
    <property type="entry name" value="beta-beta-alpha zinc fingers"/>
    <property type="match status" value="1"/>
</dbReference>
<dbReference type="PANTHER" id="PTHR23235">
    <property type="entry name" value="KRUEPPEL-LIKE TRANSCRIPTION FACTOR"/>
    <property type="match status" value="1"/>
</dbReference>
<keyword evidence="4 7" id="KW-0863">Zinc-finger</keyword>
<dbReference type="EMBL" id="JAHLQT010027705">
    <property type="protein sequence ID" value="KAG7162516.1"/>
    <property type="molecule type" value="Genomic_DNA"/>
</dbReference>
<feature type="region of interest" description="Disordered" evidence="8">
    <location>
        <begin position="108"/>
        <end position="130"/>
    </location>
</feature>
<gene>
    <name evidence="10" type="primary">IKZF5-L</name>
    <name evidence="10" type="ORF">Hamer_G008072</name>
</gene>
<dbReference type="InterPro" id="IPR013087">
    <property type="entry name" value="Znf_C2H2_type"/>
</dbReference>
<dbReference type="FunFam" id="3.30.160.60:FF:000145">
    <property type="entry name" value="Zinc finger protein 574"/>
    <property type="match status" value="1"/>
</dbReference>
<evidence type="ECO:0000313" key="10">
    <source>
        <dbReference type="EMBL" id="KAG7162516.1"/>
    </source>
</evidence>